<accession>A0AC61S4A2</accession>
<proteinExistence type="predicted"/>
<comment type="caution">
    <text evidence="1">The sequence shown here is derived from an EMBL/GenBank/DDBJ whole genome shotgun (WGS) entry which is preliminary data.</text>
</comment>
<protein>
    <submittedName>
        <fullName evidence="1">META domain-containing protein</fullName>
    </submittedName>
</protein>
<keyword evidence="2" id="KW-1185">Reference proteome</keyword>
<organism evidence="1 2">
    <name type="scientific">Muribaculum caecicola</name>
    <dbReference type="NCBI Taxonomy" id="3038144"/>
    <lineage>
        <taxon>Bacteria</taxon>
        <taxon>Pseudomonadati</taxon>
        <taxon>Bacteroidota</taxon>
        <taxon>Bacteroidia</taxon>
        <taxon>Bacteroidales</taxon>
        <taxon>Muribaculaceae</taxon>
        <taxon>Muribaculum</taxon>
    </lineage>
</organism>
<reference evidence="1" key="1">
    <citation type="submission" date="2019-04" db="EMBL/GenBank/DDBJ databases">
        <title>Microbes associate with the intestines of laboratory mice.</title>
        <authorList>
            <person name="Navarre W."/>
            <person name="Wong E."/>
            <person name="Huang K.C."/>
            <person name="Tropini C."/>
            <person name="Ng K."/>
            <person name="Yu B."/>
        </authorList>
    </citation>
    <scope>NUCLEOTIDE SEQUENCE</scope>
    <source>
        <strain evidence="1">NM86_A22</strain>
    </source>
</reference>
<gene>
    <name evidence="1" type="ORF">E5990_07870</name>
</gene>
<sequence length="160" mass="17121">MKKTILSMLILPALLCSCGGRADKQAEAAANDTLVENIADMSVVGRWHVENIVVNDTLSLRPAEIASNEKQGITFFADSTFGVVTNCNSMGGGYVVNGDSISFTNMFATQMACEDMRMEQLLGLVLQGTLGVDFESDSVLRLNAVTPGQYVLLHKAAVAE</sequence>
<name>A0AC61S4A2_9BACT</name>
<dbReference type="EMBL" id="SSTG01000099">
    <property type="protein sequence ID" value="THG47071.1"/>
    <property type="molecule type" value="Genomic_DNA"/>
</dbReference>
<evidence type="ECO:0000313" key="2">
    <source>
        <dbReference type="Proteomes" id="UP000305401"/>
    </source>
</evidence>
<evidence type="ECO:0000313" key="1">
    <source>
        <dbReference type="EMBL" id="THG47071.1"/>
    </source>
</evidence>
<dbReference type="Proteomes" id="UP000305401">
    <property type="component" value="Unassembled WGS sequence"/>
</dbReference>